<sequence length="409" mass="45460">MEILLEQNIWDGREPVKIDFPDEWDVSRIDIPADNEPVLTKEEIWEKLEHPYGMPPLSQMAIGKKKIGIAFDDGSRGTPCGTVAEVVLEILLKAGVKKENIFFICAPGSHGTFGRKLFLNKLGEKIVSEYLILNHDCHENCTSVGVLNGVDIKVNNEFLSCDLRIGIGGIFPHTMSGFSGGNRLLIPGLCHLDTMEGIHNIVNDYCETAGNNFALLTGHKENMMMHEMISEMAEMVGDFFKIDCVCNSKMELVGLFSGHALTEYVEAAAFGEKMMMMPTLEEPADIVIANNNAKTSYAASGLITGLPYLKKGGMLVLVNHTEDGQIPHYLRGNWGENCQPRIPVGNGLDLPCRVIYFSKHGDYNARKAMHLEHNDYVWAKTWKDVMNFITAEYESPRICVLTEASMGIV</sequence>
<accession>G5IKH9</accession>
<dbReference type="PANTHER" id="PTHR33171:SF17">
    <property type="entry name" value="LARA-LIKE N-TERMINAL DOMAIN-CONTAINING PROTEIN"/>
    <property type="match status" value="1"/>
</dbReference>
<gene>
    <name evidence="2" type="ORF">HMPREF9473_04007</name>
</gene>
<dbReference type="EMBL" id="ADLN01000111">
    <property type="protein sequence ID" value="EHI58008.1"/>
    <property type="molecule type" value="Genomic_DNA"/>
</dbReference>
<evidence type="ECO:0000259" key="1">
    <source>
        <dbReference type="Pfam" id="PF09861"/>
    </source>
</evidence>
<dbReference type="InterPro" id="IPR018657">
    <property type="entry name" value="LarA-like_N"/>
</dbReference>
<dbReference type="Proteomes" id="UP000005384">
    <property type="component" value="Unassembled WGS sequence"/>
</dbReference>
<dbReference type="RefSeq" id="WP_006781998.1">
    <property type="nucleotide sequence ID" value="NZ_CP040506.1"/>
</dbReference>
<dbReference type="HOGENOM" id="CLU_050189_1_0_9"/>
<comment type="caution">
    <text evidence="2">The sequence shown here is derived from an EMBL/GenBank/DDBJ whole genome shotgun (WGS) entry which is preliminary data.</text>
</comment>
<keyword evidence="3" id="KW-1185">Reference proteome</keyword>
<dbReference type="AlphaFoldDB" id="G5IKH9"/>
<proteinExistence type="predicted"/>
<dbReference type="Pfam" id="PF09861">
    <property type="entry name" value="Lar_N"/>
    <property type="match status" value="1"/>
</dbReference>
<dbReference type="InterPro" id="IPR048068">
    <property type="entry name" value="LarA-like"/>
</dbReference>
<dbReference type="PANTHER" id="PTHR33171">
    <property type="entry name" value="LAR_N DOMAIN-CONTAINING PROTEIN"/>
    <property type="match status" value="1"/>
</dbReference>
<organism evidence="2 3">
    <name type="scientific">Hungatella hathewayi WAL-18680</name>
    <dbReference type="NCBI Taxonomy" id="742737"/>
    <lineage>
        <taxon>Bacteria</taxon>
        <taxon>Bacillati</taxon>
        <taxon>Bacillota</taxon>
        <taxon>Clostridia</taxon>
        <taxon>Lachnospirales</taxon>
        <taxon>Lachnospiraceae</taxon>
        <taxon>Hungatella</taxon>
    </lineage>
</organism>
<evidence type="ECO:0000313" key="2">
    <source>
        <dbReference type="EMBL" id="EHI58008.1"/>
    </source>
</evidence>
<dbReference type="GO" id="GO:0050043">
    <property type="term" value="F:lactate racemase activity"/>
    <property type="evidence" value="ECO:0007669"/>
    <property type="project" value="InterPro"/>
</dbReference>
<protein>
    <recommendedName>
        <fullName evidence="1">LarA-like N-terminal domain-containing protein</fullName>
    </recommendedName>
</protein>
<reference evidence="2 3" key="1">
    <citation type="submission" date="2011-08" db="EMBL/GenBank/DDBJ databases">
        <title>The Genome Sequence of Clostridium hathewayi WAL-18680.</title>
        <authorList>
            <consortium name="The Broad Institute Genome Sequencing Platform"/>
            <person name="Earl A."/>
            <person name="Ward D."/>
            <person name="Feldgarden M."/>
            <person name="Gevers D."/>
            <person name="Finegold S.M."/>
            <person name="Summanen P.H."/>
            <person name="Molitoris D.R."/>
            <person name="Song M."/>
            <person name="Daigneault M."/>
            <person name="Allen-Vercoe E."/>
            <person name="Young S.K."/>
            <person name="Zeng Q."/>
            <person name="Gargeya S."/>
            <person name="Fitzgerald M."/>
            <person name="Haas B."/>
            <person name="Abouelleil A."/>
            <person name="Alvarado L."/>
            <person name="Arachchi H.M."/>
            <person name="Berlin A."/>
            <person name="Brown A."/>
            <person name="Chapman S.B."/>
            <person name="Chen Z."/>
            <person name="Dunbar C."/>
            <person name="Freedman E."/>
            <person name="Gearin G."/>
            <person name="Gellesch M."/>
            <person name="Goldberg J."/>
            <person name="Griggs A."/>
            <person name="Gujja S."/>
            <person name="Heiman D."/>
            <person name="Howarth C."/>
            <person name="Larson L."/>
            <person name="Lui A."/>
            <person name="MacDonald P.J.P."/>
            <person name="Montmayeur A."/>
            <person name="Murphy C."/>
            <person name="Neiman D."/>
            <person name="Pearson M."/>
            <person name="Priest M."/>
            <person name="Roberts A."/>
            <person name="Saif S."/>
            <person name="Shea T."/>
            <person name="Shenoy N."/>
            <person name="Sisk P."/>
            <person name="Stolte C."/>
            <person name="Sykes S."/>
            <person name="Wortman J."/>
            <person name="Nusbaum C."/>
            <person name="Birren B."/>
        </authorList>
    </citation>
    <scope>NUCLEOTIDE SEQUENCE [LARGE SCALE GENOMIC DNA]</scope>
    <source>
        <strain evidence="2 3">WAL-18680</strain>
    </source>
</reference>
<evidence type="ECO:0000313" key="3">
    <source>
        <dbReference type="Proteomes" id="UP000005384"/>
    </source>
</evidence>
<dbReference type="Gene3D" id="3.40.50.11440">
    <property type="match status" value="1"/>
</dbReference>
<dbReference type="OrthoDB" id="9770545at2"/>
<dbReference type="PATRIC" id="fig|742737.3.peg.3993"/>
<feature type="domain" description="LarA-like N-terminal" evidence="1">
    <location>
        <begin position="12"/>
        <end position="202"/>
    </location>
</feature>
<name>G5IKH9_9FIRM</name>